<protein>
    <recommendedName>
        <fullName evidence="3">Reverse transcriptase domain</fullName>
    </recommendedName>
</protein>
<dbReference type="PANTHER" id="PTHR33116:SF78">
    <property type="entry name" value="OS12G0587133 PROTEIN"/>
    <property type="match status" value="1"/>
</dbReference>
<dbReference type="AlphaFoldDB" id="A0A200Q5P3"/>
<dbReference type="OMA" id="CYHKSIN"/>
<sequence length="361" mass="41511">MFADDLFLFGYANDKALLTVREMLEVYSMWSGQVINYKNSSIFFRPKLNSEEGSALAEILGVQIMDKGDKYLGHFILLPKSRVSTYDGLIEKCMNRLKGWKCSTLNHAGRLALIKSTRGSIPIFFMAVYKIPKCITDRITQIQRNFWWNHTDGGKHLILQAWHKICLSKENGGLGIRLPDLINKALLGKLAWRFIINKDEFWVQFLTAKYLKMQSFWSYHLVSGACSSWTGIILGREVIRKYTCWLVGDGFRIRLWTDPWVPSIPGLRVEGYPHAQLMVQRVVDLLISGTRSWNVSLIRSYFPPHEANAILKIRLPKEAVEDRLIWTLTPNGVFSTKSVYKSLIQEVPSSSTSIDHSFNWQ</sequence>
<reference evidence="1 2" key="1">
    <citation type="journal article" date="2017" name="Mol. Plant">
        <title>The Genome of Medicinal Plant Macleaya cordata Provides New Insights into Benzylisoquinoline Alkaloids Metabolism.</title>
        <authorList>
            <person name="Liu X."/>
            <person name="Liu Y."/>
            <person name="Huang P."/>
            <person name="Ma Y."/>
            <person name="Qing Z."/>
            <person name="Tang Q."/>
            <person name="Cao H."/>
            <person name="Cheng P."/>
            <person name="Zheng Y."/>
            <person name="Yuan Z."/>
            <person name="Zhou Y."/>
            <person name="Liu J."/>
            <person name="Tang Z."/>
            <person name="Zhuo Y."/>
            <person name="Zhang Y."/>
            <person name="Yu L."/>
            <person name="Huang J."/>
            <person name="Yang P."/>
            <person name="Peng Q."/>
            <person name="Zhang J."/>
            <person name="Jiang W."/>
            <person name="Zhang Z."/>
            <person name="Lin K."/>
            <person name="Ro D.K."/>
            <person name="Chen X."/>
            <person name="Xiong X."/>
            <person name="Shang Y."/>
            <person name="Huang S."/>
            <person name="Zeng J."/>
        </authorList>
    </citation>
    <scope>NUCLEOTIDE SEQUENCE [LARGE SCALE GENOMIC DNA]</scope>
    <source>
        <strain evidence="2">cv. BLH2017</strain>
        <tissue evidence="1">Root</tissue>
    </source>
</reference>
<comment type="caution">
    <text evidence="1">The sequence shown here is derived from an EMBL/GenBank/DDBJ whole genome shotgun (WGS) entry which is preliminary data.</text>
</comment>
<dbReference type="STRING" id="56857.A0A200Q5P3"/>
<accession>A0A200Q5P3</accession>
<dbReference type="InParanoid" id="A0A200Q5P3"/>
<dbReference type="OrthoDB" id="1728428at2759"/>
<proteinExistence type="predicted"/>
<dbReference type="PANTHER" id="PTHR33116">
    <property type="entry name" value="REVERSE TRANSCRIPTASE ZINC-BINDING DOMAIN-CONTAINING PROTEIN-RELATED-RELATED"/>
    <property type="match status" value="1"/>
</dbReference>
<evidence type="ECO:0008006" key="3">
    <source>
        <dbReference type="Google" id="ProtNLM"/>
    </source>
</evidence>
<gene>
    <name evidence="1" type="ORF">BVC80_1385g16</name>
</gene>
<evidence type="ECO:0000313" key="2">
    <source>
        <dbReference type="Proteomes" id="UP000195402"/>
    </source>
</evidence>
<dbReference type="Proteomes" id="UP000195402">
    <property type="component" value="Unassembled WGS sequence"/>
</dbReference>
<organism evidence="1 2">
    <name type="scientific">Macleaya cordata</name>
    <name type="common">Five-seeded plume-poppy</name>
    <name type="synonym">Bocconia cordata</name>
    <dbReference type="NCBI Taxonomy" id="56857"/>
    <lineage>
        <taxon>Eukaryota</taxon>
        <taxon>Viridiplantae</taxon>
        <taxon>Streptophyta</taxon>
        <taxon>Embryophyta</taxon>
        <taxon>Tracheophyta</taxon>
        <taxon>Spermatophyta</taxon>
        <taxon>Magnoliopsida</taxon>
        <taxon>Ranunculales</taxon>
        <taxon>Papaveraceae</taxon>
        <taxon>Papaveroideae</taxon>
        <taxon>Macleaya</taxon>
    </lineage>
</organism>
<evidence type="ECO:0000313" key="1">
    <source>
        <dbReference type="EMBL" id="OVA05799.1"/>
    </source>
</evidence>
<name>A0A200Q5P3_MACCD</name>
<keyword evidence="2" id="KW-1185">Reference proteome</keyword>
<dbReference type="EMBL" id="MVGT01003003">
    <property type="protein sequence ID" value="OVA05799.1"/>
    <property type="molecule type" value="Genomic_DNA"/>
</dbReference>